<sequence length="303" mass="35731">MFTDQRQEKKKWKREYLLHERSNFEETRVAPVITLHKFDVSMQFVGNLNGVWKCMLVYDSDRDQSTSVDVSPEWLLIAENPKMEFIPTLANDLCAISESALNVKFRESSGRSTTEENGGNDIKSHQLEKKSHVPFLDLNSLPCSDSDTEENDQNVSENKKRRAAKTEDIARLSLEDLAKYFDLPIVEASKKLKVGVTALKKKCREFGIPRWPRRKIKSLDNLILDLQKEVQRQHEEDELAATTVEERKRMIEYERESIEKKPFMDIQEETKKFRQNMFKRRHKARVLENQRQKFRCYKVSDNR</sequence>
<dbReference type="Pfam" id="PF02042">
    <property type="entry name" value="RWP-RK"/>
    <property type="match status" value="1"/>
</dbReference>
<dbReference type="PROSITE" id="PS51519">
    <property type="entry name" value="RWP_RK"/>
    <property type="match status" value="1"/>
</dbReference>
<organism evidence="9 10">
    <name type="scientific">Anisodus acutangulus</name>
    <dbReference type="NCBI Taxonomy" id="402998"/>
    <lineage>
        <taxon>Eukaryota</taxon>
        <taxon>Viridiplantae</taxon>
        <taxon>Streptophyta</taxon>
        <taxon>Embryophyta</taxon>
        <taxon>Tracheophyta</taxon>
        <taxon>Spermatophyta</taxon>
        <taxon>Magnoliopsida</taxon>
        <taxon>eudicotyledons</taxon>
        <taxon>Gunneridae</taxon>
        <taxon>Pentapetalae</taxon>
        <taxon>asterids</taxon>
        <taxon>lamiids</taxon>
        <taxon>Solanales</taxon>
        <taxon>Solanaceae</taxon>
        <taxon>Solanoideae</taxon>
        <taxon>Hyoscyameae</taxon>
        <taxon>Anisodus</taxon>
    </lineage>
</organism>
<evidence type="ECO:0000256" key="1">
    <source>
        <dbReference type="ARBA" id="ARBA00004049"/>
    </source>
</evidence>
<keyword evidence="2" id="KW-0805">Transcription regulation</keyword>
<keyword evidence="5" id="KW-0804">Transcription</keyword>
<gene>
    <name evidence="9" type="ORF">K7X08_019919</name>
</gene>
<evidence type="ECO:0000256" key="7">
    <source>
        <dbReference type="SAM" id="MobiDB-lite"/>
    </source>
</evidence>
<dbReference type="InterPro" id="IPR044607">
    <property type="entry name" value="RKD-like"/>
</dbReference>
<dbReference type="EMBL" id="JAJAGQ010000003">
    <property type="protein sequence ID" value="KAJ8567711.1"/>
    <property type="molecule type" value="Genomic_DNA"/>
</dbReference>
<evidence type="ECO:0000256" key="5">
    <source>
        <dbReference type="ARBA" id="ARBA00023163"/>
    </source>
</evidence>
<comment type="caution">
    <text evidence="9">The sequence shown here is derived from an EMBL/GenBank/DDBJ whole genome shotgun (WGS) entry which is preliminary data.</text>
</comment>
<dbReference type="GO" id="GO:0003677">
    <property type="term" value="F:DNA binding"/>
    <property type="evidence" value="ECO:0007669"/>
    <property type="project" value="UniProtKB-KW"/>
</dbReference>
<dbReference type="AlphaFoldDB" id="A0A9Q1MVV5"/>
<name>A0A9Q1MVV5_9SOLA</name>
<reference evidence="10" key="1">
    <citation type="journal article" date="2023" name="Proc. Natl. Acad. Sci. U.S.A.">
        <title>Genomic and structural basis for evolution of tropane alkaloid biosynthesis.</title>
        <authorList>
            <person name="Wanga Y.-J."/>
            <person name="Taina T."/>
            <person name="Yua J.-Y."/>
            <person name="Lia J."/>
            <person name="Xua B."/>
            <person name="Chenc J."/>
            <person name="D'Auriad J.C."/>
            <person name="Huanga J.-P."/>
            <person name="Huanga S.-X."/>
        </authorList>
    </citation>
    <scope>NUCLEOTIDE SEQUENCE [LARGE SCALE GENOMIC DNA]</scope>
    <source>
        <strain evidence="10">cv. KIB-2019</strain>
    </source>
</reference>
<keyword evidence="3" id="KW-0175">Coiled coil</keyword>
<feature type="domain" description="RWP-RK" evidence="8">
    <location>
        <begin position="153"/>
        <end position="239"/>
    </location>
</feature>
<accession>A0A9Q1MVV5</accession>
<evidence type="ECO:0000259" key="8">
    <source>
        <dbReference type="PROSITE" id="PS51519"/>
    </source>
</evidence>
<keyword evidence="4" id="KW-0238">DNA-binding</keyword>
<evidence type="ECO:0000256" key="2">
    <source>
        <dbReference type="ARBA" id="ARBA00023015"/>
    </source>
</evidence>
<evidence type="ECO:0000313" key="9">
    <source>
        <dbReference type="EMBL" id="KAJ8567711.1"/>
    </source>
</evidence>
<feature type="region of interest" description="Disordered" evidence="7">
    <location>
        <begin position="142"/>
        <end position="162"/>
    </location>
</feature>
<comment type="function">
    <text evidence="1">Putative transcription factor.</text>
</comment>
<protein>
    <recommendedName>
        <fullName evidence="8">RWP-RK domain-containing protein</fullName>
    </recommendedName>
</protein>
<dbReference type="Proteomes" id="UP001152561">
    <property type="component" value="Unassembled WGS sequence"/>
</dbReference>
<keyword evidence="10" id="KW-1185">Reference proteome</keyword>
<dbReference type="OrthoDB" id="6270329at2759"/>
<dbReference type="InterPro" id="IPR003035">
    <property type="entry name" value="RWP-RK_dom"/>
</dbReference>
<dbReference type="GO" id="GO:0003700">
    <property type="term" value="F:DNA-binding transcription factor activity"/>
    <property type="evidence" value="ECO:0007669"/>
    <property type="project" value="InterPro"/>
</dbReference>
<evidence type="ECO:0000313" key="10">
    <source>
        <dbReference type="Proteomes" id="UP001152561"/>
    </source>
</evidence>
<keyword evidence="6" id="KW-0539">Nucleus</keyword>
<dbReference type="PANTHER" id="PTHR46373:SF12">
    <property type="entry name" value="PROTEIN RKD5"/>
    <property type="match status" value="1"/>
</dbReference>
<evidence type="ECO:0000256" key="4">
    <source>
        <dbReference type="ARBA" id="ARBA00023125"/>
    </source>
</evidence>
<proteinExistence type="predicted"/>
<evidence type="ECO:0000256" key="6">
    <source>
        <dbReference type="ARBA" id="ARBA00023242"/>
    </source>
</evidence>
<dbReference type="PANTHER" id="PTHR46373">
    <property type="entry name" value="PROTEIN RKD4"/>
    <property type="match status" value="1"/>
</dbReference>
<evidence type="ECO:0000256" key="3">
    <source>
        <dbReference type="ARBA" id="ARBA00023054"/>
    </source>
</evidence>